<dbReference type="PROSITE" id="PS50983">
    <property type="entry name" value="FE_B12_PBP"/>
    <property type="match status" value="1"/>
</dbReference>
<feature type="signal peptide" evidence="2">
    <location>
        <begin position="1"/>
        <end position="21"/>
    </location>
</feature>
<comment type="similarity">
    <text evidence="1">Belongs to the bacterial solute-binding protein 8 family.</text>
</comment>
<feature type="domain" description="Fe/B12 periplasmic-binding" evidence="3">
    <location>
        <begin position="54"/>
        <end position="322"/>
    </location>
</feature>
<evidence type="ECO:0000256" key="2">
    <source>
        <dbReference type="SAM" id="SignalP"/>
    </source>
</evidence>
<dbReference type="InterPro" id="IPR050902">
    <property type="entry name" value="ABC_Transporter_SBP"/>
</dbReference>
<dbReference type="InterPro" id="IPR002491">
    <property type="entry name" value="ABC_transptr_periplasmic_BD"/>
</dbReference>
<dbReference type="Gene3D" id="3.40.50.1980">
    <property type="entry name" value="Nitrogenase molybdenum iron protein domain"/>
    <property type="match status" value="2"/>
</dbReference>
<organism evidence="5 6">
    <name type="scientific">Clostridium cochlearium</name>
    <dbReference type="NCBI Taxonomy" id="1494"/>
    <lineage>
        <taxon>Bacteria</taxon>
        <taxon>Bacillati</taxon>
        <taxon>Bacillota</taxon>
        <taxon>Clostridia</taxon>
        <taxon>Eubacteriales</taxon>
        <taxon>Clostridiaceae</taxon>
        <taxon>Clostridium</taxon>
    </lineage>
</organism>
<dbReference type="Gene3D" id="1.20.58.2180">
    <property type="match status" value="1"/>
</dbReference>
<name>A0A240A0X4_CLOCO</name>
<dbReference type="PANTHER" id="PTHR30535">
    <property type="entry name" value="VITAMIN B12-BINDING PROTEIN"/>
    <property type="match status" value="1"/>
</dbReference>
<dbReference type="Pfam" id="PF01497">
    <property type="entry name" value="Peripla_BP_2"/>
    <property type="match status" value="1"/>
</dbReference>
<dbReference type="PROSITE" id="PS51257">
    <property type="entry name" value="PROKAR_LIPOPROTEIN"/>
    <property type="match status" value="1"/>
</dbReference>
<accession>A0A240A0X4</accession>
<gene>
    <name evidence="4" type="ORF">HMJ28_00180</name>
    <name evidence="5" type="ORF">NCTC13028_00237</name>
</gene>
<dbReference type="AlphaFoldDB" id="A0A240A0X4"/>
<dbReference type="PANTHER" id="PTHR30535:SF34">
    <property type="entry name" value="MOLYBDATE-BINDING PROTEIN MOLA"/>
    <property type="match status" value="1"/>
</dbReference>
<dbReference type="GeneID" id="70577133"/>
<keyword evidence="2" id="KW-0732">Signal</keyword>
<dbReference type="Proteomes" id="UP000528432">
    <property type="component" value="Unassembled WGS sequence"/>
</dbReference>
<proteinExistence type="inferred from homology"/>
<dbReference type="Proteomes" id="UP000250223">
    <property type="component" value="Unassembled WGS sequence"/>
</dbReference>
<reference evidence="4 7" key="2">
    <citation type="submission" date="2020-05" db="EMBL/GenBank/DDBJ databases">
        <title>Draft genome sequence of Clostridium cochlearium strain AGROS13 isolated from a sheep dairy farm in New Zealand.</title>
        <authorList>
            <person name="Gupta T.B."/>
            <person name="Jauregui R."/>
            <person name="Risson A.N."/>
            <person name="Brightwell G."/>
            <person name="Maclean P."/>
        </authorList>
    </citation>
    <scope>NUCLEOTIDE SEQUENCE [LARGE SCALE GENOMIC DNA]</scope>
    <source>
        <strain evidence="4 7">AGROS13</strain>
    </source>
</reference>
<evidence type="ECO:0000256" key="1">
    <source>
        <dbReference type="ARBA" id="ARBA00008814"/>
    </source>
</evidence>
<dbReference type="RefSeq" id="WP_157726545.1">
    <property type="nucleotide sequence ID" value="NZ_JABFIF010000001.1"/>
</dbReference>
<dbReference type="GO" id="GO:0071281">
    <property type="term" value="P:cellular response to iron ion"/>
    <property type="evidence" value="ECO:0007669"/>
    <property type="project" value="TreeGrafter"/>
</dbReference>
<evidence type="ECO:0000313" key="6">
    <source>
        <dbReference type="Proteomes" id="UP000250223"/>
    </source>
</evidence>
<evidence type="ECO:0000259" key="3">
    <source>
        <dbReference type="PROSITE" id="PS50983"/>
    </source>
</evidence>
<protein>
    <submittedName>
        <fullName evidence="5">ABC transporter substrate-binding protein</fullName>
    </submittedName>
</protein>
<feature type="chain" id="PRO_5043152639" evidence="2">
    <location>
        <begin position="22"/>
        <end position="356"/>
    </location>
</feature>
<dbReference type="EMBL" id="UAWC01000001">
    <property type="protein sequence ID" value="SQB33245.1"/>
    <property type="molecule type" value="Genomic_DNA"/>
</dbReference>
<dbReference type="EMBL" id="JABFIF010000001">
    <property type="protein sequence ID" value="NOH14820.1"/>
    <property type="molecule type" value="Genomic_DNA"/>
</dbReference>
<dbReference type="SUPFAM" id="SSF53807">
    <property type="entry name" value="Helical backbone' metal receptor"/>
    <property type="match status" value="1"/>
</dbReference>
<evidence type="ECO:0000313" key="4">
    <source>
        <dbReference type="EMBL" id="NOH14820.1"/>
    </source>
</evidence>
<sequence>MKSNKIKIVLFMLILTLGLTACVSKQSTKKDEVKTKIVTDTIGREVTISDEVNKIAVVPIPWSSMVYAIDGTGDKIVGMNPSAKKAYKKSMLKVLSPEMEKVNTEFIDNNFTVNIEEALKIKPDLFIQWDNQEKNIKQLTEAGIPTIALKYGTQKDLENGIKLIGQVLKKEDRANKLIEYHNENLKYFESKQELFKNKKKPKVLYLRDEQLKVAGNKSYNNFMIDKTGGINVAKDVPGQWVNVNMEQIIKWNPEIIYVSNFSDIQPDDLINNKIKGQDWSQIDAVKNKKVYKTPIGMYRWDAPCAESHLMFKWMGNIQQPDIFNDYKIENEIRKFYKDFLNYDLSKEEMKNILNKK</sequence>
<evidence type="ECO:0000313" key="7">
    <source>
        <dbReference type="Proteomes" id="UP000528432"/>
    </source>
</evidence>
<evidence type="ECO:0000313" key="5">
    <source>
        <dbReference type="EMBL" id="SQB33245.1"/>
    </source>
</evidence>
<reference evidence="5 6" key="1">
    <citation type="submission" date="2018-06" db="EMBL/GenBank/DDBJ databases">
        <authorList>
            <consortium name="Pathogen Informatics"/>
            <person name="Doyle S."/>
        </authorList>
    </citation>
    <scope>NUCLEOTIDE SEQUENCE [LARGE SCALE GENOMIC DNA]</scope>
    <source>
        <strain evidence="5 6">NCTC13028</strain>
    </source>
</reference>